<reference evidence="1" key="1">
    <citation type="submission" date="2022-11" db="EMBL/GenBank/DDBJ databases">
        <title>Centuries of genome instability and evolution in soft-shell clam transmissible cancer (bioRxiv).</title>
        <authorList>
            <person name="Hart S.F.M."/>
            <person name="Yonemitsu M.A."/>
            <person name="Giersch R.M."/>
            <person name="Beal B.F."/>
            <person name="Arriagada G."/>
            <person name="Davis B.W."/>
            <person name="Ostrander E.A."/>
            <person name="Goff S.P."/>
            <person name="Metzger M.J."/>
        </authorList>
    </citation>
    <scope>NUCLEOTIDE SEQUENCE</scope>
    <source>
        <strain evidence="1">MELC-2E11</strain>
        <tissue evidence="1">Siphon/mantle</tissue>
    </source>
</reference>
<keyword evidence="2" id="KW-1185">Reference proteome</keyword>
<name>A0ABY7EB23_MYAAR</name>
<sequence>MFNEIIDRYTARPGQLQEMCLAEFAVTYAQKRTFTQSIDSENENTEQTDHSILSSNIKQISLHKLLNNLKNLVLQFMPLILPQPVLHHSSRYSQDYGLNISTATTFETLIPNREKRFKLFLSCVNKKYNPIKIVFNQISFFCSFLGELEQENHT</sequence>
<accession>A0ABY7EB23</accession>
<gene>
    <name evidence="1" type="ORF">MAR_017193</name>
</gene>
<proteinExistence type="predicted"/>
<evidence type="ECO:0000313" key="1">
    <source>
        <dbReference type="EMBL" id="WAR07235.1"/>
    </source>
</evidence>
<evidence type="ECO:0000313" key="2">
    <source>
        <dbReference type="Proteomes" id="UP001164746"/>
    </source>
</evidence>
<protein>
    <submittedName>
        <fullName evidence="1">Uncharacterized protein</fullName>
    </submittedName>
</protein>
<dbReference type="Proteomes" id="UP001164746">
    <property type="component" value="Chromosome 6"/>
</dbReference>
<organism evidence="1 2">
    <name type="scientific">Mya arenaria</name>
    <name type="common">Soft-shell clam</name>
    <dbReference type="NCBI Taxonomy" id="6604"/>
    <lineage>
        <taxon>Eukaryota</taxon>
        <taxon>Metazoa</taxon>
        <taxon>Spiralia</taxon>
        <taxon>Lophotrochozoa</taxon>
        <taxon>Mollusca</taxon>
        <taxon>Bivalvia</taxon>
        <taxon>Autobranchia</taxon>
        <taxon>Heteroconchia</taxon>
        <taxon>Euheterodonta</taxon>
        <taxon>Imparidentia</taxon>
        <taxon>Neoheterodontei</taxon>
        <taxon>Myida</taxon>
        <taxon>Myoidea</taxon>
        <taxon>Myidae</taxon>
        <taxon>Mya</taxon>
    </lineage>
</organism>
<dbReference type="EMBL" id="CP111017">
    <property type="protein sequence ID" value="WAR07235.1"/>
    <property type="molecule type" value="Genomic_DNA"/>
</dbReference>